<dbReference type="FunFam" id="3.40.1030.10:FF:000002">
    <property type="entry name" value="Anthranilate phosphoribosyltransferase"/>
    <property type="match status" value="1"/>
</dbReference>
<comment type="cofactor">
    <cofactor evidence="9">
        <name>Mg(2+)</name>
        <dbReference type="ChEBI" id="CHEBI:18420"/>
    </cofactor>
    <text evidence="9">Binds 2 magnesium ions per monomer.</text>
</comment>
<dbReference type="Pfam" id="PF00591">
    <property type="entry name" value="Glycos_transf_3"/>
    <property type="match status" value="1"/>
</dbReference>
<feature type="binding site" evidence="9">
    <location>
        <position position="225"/>
    </location>
    <ligand>
        <name>Mg(2+)</name>
        <dbReference type="ChEBI" id="CHEBI:18420"/>
        <label>2</label>
    </ligand>
</feature>
<dbReference type="Pfam" id="PF02885">
    <property type="entry name" value="Glycos_trans_3N"/>
    <property type="match status" value="1"/>
</dbReference>
<reference evidence="12 13" key="1">
    <citation type="journal article" date="2018" name="Environ. Microbiol.">
        <title>Novel energy conservation strategies and behaviour of Pelotomaculum schinkii driving syntrophic propionate catabolism.</title>
        <authorList>
            <person name="Hidalgo-Ahumada C.A.P."/>
            <person name="Nobu M.K."/>
            <person name="Narihiro T."/>
            <person name="Tamaki H."/>
            <person name="Liu W.T."/>
            <person name="Kamagata Y."/>
            <person name="Stams A.J.M."/>
            <person name="Imachi H."/>
            <person name="Sousa D.Z."/>
        </authorList>
    </citation>
    <scope>NUCLEOTIDE SEQUENCE [LARGE SCALE GENOMIC DNA]</scope>
    <source>
        <strain evidence="12 13">MGP</strain>
    </source>
</reference>
<name>A0A4Y7RT13_9FIRM</name>
<evidence type="ECO:0000256" key="7">
    <source>
        <dbReference type="ARBA" id="ARBA00052328"/>
    </source>
</evidence>
<feature type="binding site" evidence="9">
    <location>
        <begin position="89"/>
        <end position="92"/>
    </location>
    <ligand>
        <name>5-phospho-alpha-D-ribose 1-diphosphate</name>
        <dbReference type="ChEBI" id="CHEBI:58017"/>
    </ligand>
</feature>
<feature type="binding site" evidence="9">
    <location>
        <position position="110"/>
    </location>
    <ligand>
        <name>anthranilate</name>
        <dbReference type="ChEBI" id="CHEBI:16567"/>
        <label>1</label>
    </ligand>
</feature>
<dbReference type="PANTHER" id="PTHR43285">
    <property type="entry name" value="ANTHRANILATE PHOSPHORIBOSYLTRANSFERASE"/>
    <property type="match status" value="1"/>
</dbReference>
<keyword evidence="6 9" id="KW-0057">Aromatic amino acid biosynthesis</keyword>
<comment type="similarity">
    <text evidence="9">Belongs to the anthranilate phosphoribosyltransferase family.</text>
</comment>
<evidence type="ECO:0000256" key="9">
    <source>
        <dbReference type="HAMAP-Rule" id="MF_00211"/>
    </source>
</evidence>
<dbReference type="Gene3D" id="3.40.1030.10">
    <property type="entry name" value="Nucleoside phosphorylase/phosphoribosyltransferase catalytic domain"/>
    <property type="match status" value="1"/>
</dbReference>
<comment type="subunit">
    <text evidence="9">Homodimer.</text>
</comment>
<evidence type="ECO:0000256" key="1">
    <source>
        <dbReference type="ARBA" id="ARBA00004907"/>
    </source>
</evidence>
<evidence type="ECO:0000259" key="10">
    <source>
        <dbReference type="Pfam" id="PF00591"/>
    </source>
</evidence>
<organism evidence="12 13">
    <name type="scientific">Pelotomaculum propionicicum</name>
    <dbReference type="NCBI Taxonomy" id="258475"/>
    <lineage>
        <taxon>Bacteria</taxon>
        <taxon>Bacillati</taxon>
        <taxon>Bacillota</taxon>
        <taxon>Clostridia</taxon>
        <taxon>Eubacteriales</taxon>
        <taxon>Desulfotomaculaceae</taxon>
        <taxon>Pelotomaculum</taxon>
    </lineage>
</organism>
<evidence type="ECO:0000256" key="8">
    <source>
        <dbReference type="ARBA" id="ARBA00061188"/>
    </source>
</evidence>
<keyword evidence="3 9" id="KW-0328">Glycosyltransferase</keyword>
<comment type="caution">
    <text evidence="9">Lacks conserved residue(s) required for the propagation of feature annotation.</text>
</comment>
<evidence type="ECO:0000256" key="4">
    <source>
        <dbReference type="ARBA" id="ARBA00022679"/>
    </source>
</evidence>
<evidence type="ECO:0000256" key="6">
    <source>
        <dbReference type="ARBA" id="ARBA00023141"/>
    </source>
</evidence>
<dbReference type="GO" id="GO:0004048">
    <property type="term" value="F:anthranilate phosphoribosyltransferase activity"/>
    <property type="evidence" value="ECO:0007669"/>
    <property type="project" value="UniProtKB-UniRule"/>
</dbReference>
<dbReference type="InterPro" id="IPR005940">
    <property type="entry name" value="Anthranilate_Pribosyl_Tfrase"/>
</dbReference>
<proteinExistence type="inferred from homology"/>
<evidence type="ECO:0000256" key="2">
    <source>
        <dbReference type="ARBA" id="ARBA00022605"/>
    </source>
</evidence>
<evidence type="ECO:0000259" key="11">
    <source>
        <dbReference type="Pfam" id="PF02885"/>
    </source>
</evidence>
<dbReference type="PANTHER" id="PTHR43285:SF2">
    <property type="entry name" value="ANTHRANILATE PHOSPHORIBOSYLTRANSFERASE"/>
    <property type="match status" value="1"/>
</dbReference>
<keyword evidence="13" id="KW-1185">Reference proteome</keyword>
<dbReference type="InterPro" id="IPR035902">
    <property type="entry name" value="Nuc_phospho_transferase"/>
</dbReference>
<accession>A0A4Y7RT13</accession>
<keyword evidence="5 9" id="KW-0822">Tryptophan biosynthesis</keyword>
<dbReference type="AlphaFoldDB" id="A0A4Y7RT13"/>
<comment type="function">
    <text evidence="9">Catalyzes the transfer of the phosphoribosyl group of 5-phosphorylribose-1-pyrophosphate (PRPP) to anthranilate to yield N-(5'-phosphoribosyl)-anthranilate (PRA).</text>
</comment>
<dbReference type="InterPro" id="IPR017459">
    <property type="entry name" value="Glycosyl_Trfase_fam3_N_dom"/>
</dbReference>
<feature type="binding site" evidence="9">
    <location>
        <position position="165"/>
    </location>
    <ligand>
        <name>anthranilate</name>
        <dbReference type="ChEBI" id="CHEBI:16567"/>
        <label>2</label>
    </ligand>
</feature>
<feature type="binding site" evidence="9">
    <location>
        <position position="224"/>
    </location>
    <ligand>
        <name>Mg(2+)</name>
        <dbReference type="ChEBI" id="CHEBI:18420"/>
        <label>2</label>
    </ligand>
</feature>
<dbReference type="OrthoDB" id="9806430at2"/>
<feature type="binding site" evidence="9">
    <location>
        <position position="79"/>
    </location>
    <ligand>
        <name>anthranilate</name>
        <dbReference type="ChEBI" id="CHEBI:16567"/>
        <label>1</label>
    </ligand>
</feature>
<evidence type="ECO:0000256" key="5">
    <source>
        <dbReference type="ARBA" id="ARBA00022822"/>
    </source>
</evidence>
<feature type="binding site" evidence="9">
    <location>
        <position position="225"/>
    </location>
    <ligand>
        <name>Mg(2+)</name>
        <dbReference type="ChEBI" id="CHEBI:18420"/>
        <label>1</label>
    </ligand>
</feature>
<sequence length="344" mass="35765">MKTAIRKVVSGRHLAEEEAVAVMEQIMKGEASPAQIASLLTAMHLKGETVEEITGFARVMRRMSTPVKSSYPVLVDTCGTGGDGSGTFNISTTAAFVVAGAGVPVAKHGNRSVSSRSGSADVLEELGVRVDLDHAAMEECLAEAGIAFLFAPVLHRAMGYAAGPRREIGIRTIFNILGPLTNPAGARAQVLGVYSPTLTEVLARVLARLGSSRSFVVHGAGGLDEVSLAGTSVICEVKDGSVRKGTLDPARFGFKYAPVADLAGGTPKENADITRSVLEGEKGPRRDAVVLNSALGLVAGGKARGISEGLEMAASSIDSGAAMRKLKDLIETTRRLSPKEAVSQ</sequence>
<dbReference type="GO" id="GO:0000162">
    <property type="term" value="P:L-tryptophan biosynthetic process"/>
    <property type="evidence" value="ECO:0007669"/>
    <property type="project" value="UniProtKB-UniRule"/>
</dbReference>
<comment type="caution">
    <text evidence="12">The sequence shown here is derived from an EMBL/GenBank/DDBJ whole genome shotgun (WGS) entry which is preliminary data.</text>
</comment>
<dbReference type="Proteomes" id="UP000297597">
    <property type="component" value="Unassembled WGS sequence"/>
</dbReference>
<dbReference type="SUPFAM" id="SSF47648">
    <property type="entry name" value="Nucleoside phosphorylase/phosphoribosyltransferase N-terminal domain"/>
    <property type="match status" value="1"/>
</dbReference>
<evidence type="ECO:0000313" key="12">
    <source>
        <dbReference type="EMBL" id="TEB11812.1"/>
    </source>
</evidence>
<feature type="domain" description="Glycosyl transferase family 3 N-terminal" evidence="11">
    <location>
        <begin position="2"/>
        <end position="62"/>
    </location>
</feature>
<dbReference type="EMBL" id="QFFZ01000011">
    <property type="protein sequence ID" value="TEB11812.1"/>
    <property type="molecule type" value="Genomic_DNA"/>
</dbReference>
<feature type="binding site" evidence="9">
    <location>
        <begin position="107"/>
        <end position="115"/>
    </location>
    <ligand>
        <name>5-phospho-alpha-D-ribose 1-diphosphate</name>
        <dbReference type="ChEBI" id="CHEBI:58017"/>
    </ligand>
</feature>
<comment type="catalytic activity">
    <reaction evidence="7 9">
        <text>N-(5-phospho-beta-D-ribosyl)anthranilate + diphosphate = 5-phospho-alpha-D-ribose 1-diphosphate + anthranilate</text>
        <dbReference type="Rhea" id="RHEA:11768"/>
        <dbReference type="ChEBI" id="CHEBI:16567"/>
        <dbReference type="ChEBI" id="CHEBI:18277"/>
        <dbReference type="ChEBI" id="CHEBI:33019"/>
        <dbReference type="ChEBI" id="CHEBI:58017"/>
        <dbReference type="EC" id="2.4.2.18"/>
    </reaction>
</comment>
<dbReference type="RefSeq" id="WP_134213265.1">
    <property type="nucleotide sequence ID" value="NZ_QFFZ01000011.1"/>
</dbReference>
<feature type="binding site" evidence="9">
    <location>
        <position position="91"/>
    </location>
    <ligand>
        <name>Mg(2+)</name>
        <dbReference type="ChEBI" id="CHEBI:18420"/>
        <label>1</label>
    </ligand>
</feature>
<feature type="binding site" evidence="9">
    <location>
        <position position="87"/>
    </location>
    <ligand>
        <name>5-phospho-alpha-D-ribose 1-diphosphate</name>
        <dbReference type="ChEBI" id="CHEBI:58017"/>
    </ligand>
</feature>
<dbReference type="GO" id="GO:0005829">
    <property type="term" value="C:cytosol"/>
    <property type="evidence" value="ECO:0007669"/>
    <property type="project" value="TreeGrafter"/>
</dbReference>
<dbReference type="InterPro" id="IPR036320">
    <property type="entry name" value="Glycosyl_Trfase_fam3_N_dom_sf"/>
</dbReference>
<keyword evidence="9" id="KW-0479">Metal-binding</keyword>
<dbReference type="UniPathway" id="UPA00035">
    <property type="reaction ID" value="UER00041"/>
</dbReference>
<gene>
    <name evidence="9 12" type="primary">trpD</name>
    <name evidence="12" type="ORF">Pmgp_01390</name>
</gene>
<protein>
    <recommendedName>
        <fullName evidence="9">Anthranilate phosphoribosyltransferase</fullName>
        <ecNumber evidence="9">2.4.2.18</ecNumber>
    </recommendedName>
</protein>
<evidence type="ECO:0000256" key="3">
    <source>
        <dbReference type="ARBA" id="ARBA00022676"/>
    </source>
</evidence>
<dbReference type="InterPro" id="IPR000312">
    <property type="entry name" value="Glycosyl_Trfase_fam3"/>
</dbReference>
<dbReference type="EC" id="2.4.2.18" evidence="9"/>
<dbReference type="GO" id="GO:0000287">
    <property type="term" value="F:magnesium ion binding"/>
    <property type="evidence" value="ECO:0007669"/>
    <property type="project" value="UniProtKB-UniRule"/>
</dbReference>
<keyword evidence="2 9" id="KW-0028">Amino-acid biosynthesis</keyword>
<comment type="pathway">
    <text evidence="1 9">Amino-acid biosynthesis; L-tryptophan biosynthesis; L-tryptophan from chorismate: step 2/5.</text>
</comment>
<keyword evidence="4 9" id="KW-0808">Transferase</keyword>
<dbReference type="NCBIfam" id="TIGR01245">
    <property type="entry name" value="trpD"/>
    <property type="match status" value="1"/>
</dbReference>
<dbReference type="HAMAP" id="MF_00211">
    <property type="entry name" value="TrpD"/>
    <property type="match status" value="1"/>
</dbReference>
<comment type="similarity">
    <text evidence="8">In the C-terminal section; belongs to the anthranilate phosphoribosyltransferase family.</text>
</comment>
<feature type="domain" description="Glycosyl transferase family 3" evidence="10">
    <location>
        <begin position="73"/>
        <end position="322"/>
    </location>
</feature>
<feature type="binding site" evidence="9">
    <location>
        <position position="119"/>
    </location>
    <ligand>
        <name>5-phospho-alpha-D-ribose 1-diphosphate</name>
        <dbReference type="ChEBI" id="CHEBI:58017"/>
    </ligand>
</feature>
<feature type="binding site" evidence="9">
    <location>
        <begin position="82"/>
        <end position="83"/>
    </location>
    <ligand>
        <name>5-phospho-alpha-D-ribose 1-diphosphate</name>
        <dbReference type="ChEBI" id="CHEBI:58017"/>
    </ligand>
</feature>
<feature type="binding site" evidence="9">
    <location>
        <position position="79"/>
    </location>
    <ligand>
        <name>5-phospho-alpha-D-ribose 1-diphosphate</name>
        <dbReference type="ChEBI" id="CHEBI:58017"/>
    </ligand>
</feature>
<keyword evidence="9" id="KW-0460">Magnesium</keyword>
<evidence type="ECO:0000313" key="13">
    <source>
        <dbReference type="Proteomes" id="UP000297597"/>
    </source>
</evidence>
<dbReference type="Gene3D" id="1.20.970.10">
    <property type="entry name" value="Transferase, Pyrimidine Nucleoside Phosphorylase, Chain C"/>
    <property type="match status" value="1"/>
</dbReference>
<dbReference type="SUPFAM" id="SSF52418">
    <property type="entry name" value="Nucleoside phosphorylase/phosphoribosyltransferase catalytic domain"/>
    <property type="match status" value="1"/>
</dbReference>